<feature type="chain" id="PRO_5012839955" evidence="10">
    <location>
        <begin position="35"/>
        <end position="472"/>
    </location>
</feature>
<evidence type="ECO:0000256" key="4">
    <source>
        <dbReference type="ARBA" id="ARBA00022801"/>
    </source>
</evidence>
<evidence type="ECO:0000256" key="2">
    <source>
        <dbReference type="ARBA" id="ARBA00022651"/>
    </source>
</evidence>
<dbReference type="SMART" id="SM00606">
    <property type="entry name" value="CBD_IV"/>
    <property type="match status" value="1"/>
</dbReference>
<dbReference type="InterPro" id="IPR005084">
    <property type="entry name" value="CBM6"/>
</dbReference>
<dbReference type="EMBL" id="FTOR01000002">
    <property type="protein sequence ID" value="SIS99550.1"/>
    <property type="molecule type" value="Genomic_DNA"/>
</dbReference>
<dbReference type="Pfam" id="PF03422">
    <property type="entry name" value="CBM_6"/>
    <property type="match status" value="1"/>
</dbReference>
<evidence type="ECO:0000256" key="5">
    <source>
        <dbReference type="ARBA" id="ARBA00023277"/>
    </source>
</evidence>
<dbReference type="PANTHER" id="PTHR43772">
    <property type="entry name" value="ENDO-1,4-BETA-XYLANASE"/>
    <property type="match status" value="1"/>
</dbReference>
<dbReference type="PROSITE" id="PS51175">
    <property type="entry name" value="CBM6"/>
    <property type="match status" value="1"/>
</dbReference>
<gene>
    <name evidence="12" type="ORF">SAMN05421788_102563</name>
</gene>
<dbReference type="InterPro" id="IPR052176">
    <property type="entry name" value="Glycosyl_Hydrlase_43_Enz"/>
</dbReference>
<evidence type="ECO:0000256" key="8">
    <source>
        <dbReference type="PIRSR" id="PIRSR606710-2"/>
    </source>
</evidence>
<dbReference type="CDD" id="cd04084">
    <property type="entry name" value="CBM6_xylanase-like"/>
    <property type="match status" value="1"/>
</dbReference>
<dbReference type="RefSeq" id="WP_096511013.1">
    <property type="nucleotide sequence ID" value="NZ_AP017422.1"/>
</dbReference>
<evidence type="ECO:0000259" key="11">
    <source>
        <dbReference type="PROSITE" id="PS51175"/>
    </source>
</evidence>
<feature type="site" description="Important for catalytic activity, responsible for pKa modulation of the active site Glu and correct orientation of both the proton donor and substrate" evidence="8">
    <location>
        <position position="160"/>
    </location>
</feature>
<protein>
    <submittedName>
        <fullName evidence="12">Carbohydrate binding module (Family 6)</fullName>
    </submittedName>
</protein>
<keyword evidence="4 9" id="KW-0378">Hydrolase</keyword>
<dbReference type="Gene3D" id="2.115.10.20">
    <property type="entry name" value="Glycosyl hydrolase domain, family 43"/>
    <property type="match status" value="1"/>
</dbReference>
<keyword evidence="2" id="KW-0858">Xylan degradation</keyword>
<feature type="signal peptide" evidence="10">
    <location>
        <begin position="1"/>
        <end position="34"/>
    </location>
</feature>
<dbReference type="GO" id="GO:0030246">
    <property type="term" value="F:carbohydrate binding"/>
    <property type="evidence" value="ECO:0007669"/>
    <property type="project" value="InterPro"/>
</dbReference>
<sequence length="472" mass="52937">MHVTYKTELYLMNQLLCRISLACLAFTAAATTYAQNPIIQTRHTADPAPLVYHDTVFLYTSHDENNAFGFVMKNWLLYTSVDMVNWTDHGEIASLKDFAWVHTDNGAWAPQCVERNGKFYLYCPMPNGLGIGVLVADSPYGPFKDPIGKPLVKNSTDDIDPTVLIDKDGQAYLYWGNPNLYYVKLNEDMISYSGGIVKDSSIAKVKDQPDPFHYQEGPWAFTRNGKYYMAYASTCCPEGIGYAMSHTPTGPWAYKGSIMDGDQRSSGNHPGIIEYKGQWYVFGFNYALLKQTMKKHAERRSVCLATLTFNADGTIQKLPFWSVAGVKQVGTLNPYQQVEAETMAYSEGVTTDKATEWERESPWNRGKKIKDRIFVSSIHNGDYVKVQGADFSKGASAVEVSVAALYGGKIEIHADKPDGLLLGTVNVTASGEGDIWKTLNVPVKNIKGIHDLYFVFKGEKDLFHFDWWMFHP</sequence>
<evidence type="ECO:0000256" key="9">
    <source>
        <dbReference type="RuleBase" id="RU361187"/>
    </source>
</evidence>
<dbReference type="Proteomes" id="UP000186917">
    <property type="component" value="Unassembled WGS sequence"/>
</dbReference>
<keyword evidence="5" id="KW-0119">Carbohydrate metabolism</keyword>
<dbReference type="InterPro" id="IPR006584">
    <property type="entry name" value="Cellulose-bd_IV"/>
</dbReference>
<evidence type="ECO:0000256" key="1">
    <source>
        <dbReference type="ARBA" id="ARBA00009865"/>
    </source>
</evidence>
<organism evidence="12 13">
    <name type="scientific">Filimonas lacunae</name>
    <dbReference type="NCBI Taxonomy" id="477680"/>
    <lineage>
        <taxon>Bacteria</taxon>
        <taxon>Pseudomonadati</taxon>
        <taxon>Bacteroidota</taxon>
        <taxon>Chitinophagia</taxon>
        <taxon>Chitinophagales</taxon>
        <taxon>Chitinophagaceae</taxon>
        <taxon>Filimonas</taxon>
    </lineage>
</organism>
<feature type="active site" description="Proton acceptor" evidence="7">
    <location>
        <position position="46"/>
    </location>
</feature>
<dbReference type="GO" id="GO:0004553">
    <property type="term" value="F:hydrolase activity, hydrolyzing O-glycosyl compounds"/>
    <property type="evidence" value="ECO:0007669"/>
    <property type="project" value="InterPro"/>
</dbReference>
<evidence type="ECO:0000256" key="10">
    <source>
        <dbReference type="SAM" id="SignalP"/>
    </source>
</evidence>
<dbReference type="CDD" id="cd18618">
    <property type="entry name" value="GH43_Xsa43E-like"/>
    <property type="match status" value="1"/>
</dbReference>
<dbReference type="GO" id="GO:0045493">
    <property type="term" value="P:xylan catabolic process"/>
    <property type="evidence" value="ECO:0007669"/>
    <property type="project" value="UniProtKB-KW"/>
</dbReference>
<evidence type="ECO:0000313" key="12">
    <source>
        <dbReference type="EMBL" id="SIS99550.1"/>
    </source>
</evidence>
<name>A0A1N7NMR3_9BACT</name>
<keyword evidence="3 10" id="KW-0732">Signal</keyword>
<keyword evidence="2" id="KW-0624">Polysaccharide degradation</keyword>
<comment type="similarity">
    <text evidence="1 9">Belongs to the glycosyl hydrolase 43 family.</text>
</comment>
<dbReference type="InterPro" id="IPR008979">
    <property type="entry name" value="Galactose-bd-like_sf"/>
</dbReference>
<keyword evidence="6 9" id="KW-0326">Glycosidase</keyword>
<dbReference type="InterPro" id="IPR023296">
    <property type="entry name" value="Glyco_hydro_beta-prop_sf"/>
</dbReference>
<dbReference type="Gene3D" id="2.60.120.260">
    <property type="entry name" value="Galactose-binding domain-like"/>
    <property type="match status" value="1"/>
</dbReference>
<evidence type="ECO:0000256" key="6">
    <source>
        <dbReference type="ARBA" id="ARBA00023295"/>
    </source>
</evidence>
<dbReference type="STRING" id="477680.SAMN05421788_102563"/>
<dbReference type="AlphaFoldDB" id="A0A1N7NMR3"/>
<reference evidence="13" key="1">
    <citation type="submission" date="2017-01" db="EMBL/GenBank/DDBJ databases">
        <authorList>
            <person name="Varghese N."/>
            <person name="Submissions S."/>
        </authorList>
    </citation>
    <scope>NUCLEOTIDE SEQUENCE [LARGE SCALE GENOMIC DNA]</scope>
    <source>
        <strain evidence="13">DSM 21054</strain>
    </source>
</reference>
<feature type="domain" description="CBM6" evidence="11">
    <location>
        <begin position="336"/>
        <end position="471"/>
    </location>
</feature>
<dbReference type="SUPFAM" id="SSF75005">
    <property type="entry name" value="Arabinanase/levansucrase/invertase"/>
    <property type="match status" value="1"/>
</dbReference>
<evidence type="ECO:0000256" key="3">
    <source>
        <dbReference type="ARBA" id="ARBA00022729"/>
    </source>
</evidence>
<feature type="active site" description="Proton donor" evidence="7">
    <location>
        <position position="216"/>
    </location>
</feature>
<evidence type="ECO:0000313" key="13">
    <source>
        <dbReference type="Proteomes" id="UP000186917"/>
    </source>
</evidence>
<evidence type="ECO:0000256" key="7">
    <source>
        <dbReference type="PIRSR" id="PIRSR606710-1"/>
    </source>
</evidence>
<dbReference type="OrthoDB" id="3308423at2"/>
<keyword evidence="13" id="KW-1185">Reference proteome</keyword>
<dbReference type="Pfam" id="PF04616">
    <property type="entry name" value="Glyco_hydro_43"/>
    <property type="match status" value="1"/>
</dbReference>
<dbReference type="InterPro" id="IPR006710">
    <property type="entry name" value="Glyco_hydro_43"/>
</dbReference>
<proteinExistence type="inferred from homology"/>
<accession>A0A1N7NMR3</accession>
<dbReference type="PANTHER" id="PTHR43772:SF2">
    <property type="entry name" value="PUTATIVE (AFU_ORTHOLOGUE AFUA_2G04480)-RELATED"/>
    <property type="match status" value="1"/>
</dbReference>
<dbReference type="SUPFAM" id="SSF49785">
    <property type="entry name" value="Galactose-binding domain-like"/>
    <property type="match status" value="1"/>
</dbReference>